<evidence type="ECO:0000313" key="1">
    <source>
        <dbReference type="EMBL" id="KAL1130330.1"/>
    </source>
</evidence>
<dbReference type="Proteomes" id="UP001558652">
    <property type="component" value="Unassembled WGS sequence"/>
</dbReference>
<organism evidence="1 2">
    <name type="scientific">Ranatra chinensis</name>
    <dbReference type="NCBI Taxonomy" id="642074"/>
    <lineage>
        <taxon>Eukaryota</taxon>
        <taxon>Metazoa</taxon>
        <taxon>Ecdysozoa</taxon>
        <taxon>Arthropoda</taxon>
        <taxon>Hexapoda</taxon>
        <taxon>Insecta</taxon>
        <taxon>Pterygota</taxon>
        <taxon>Neoptera</taxon>
        <taxon>Paraneoptera</taxon>
        <taxon>Hemiptera</taxon>
        <taxon>Heteroptera</taxon>
        <taxon>Panheteroptera</taxon>
        <taxon>Nepomorpha</taxon>
        <taxon>Nepidae</taxon>
        <taxon>Ranatrinae</taxon>
        <taxon>Ranatra</taxon>
    </lineage>
</organism>
<keyword evidence="2" id="KW-1185">Reference proteome</keyword>
<evidence type="ECO:0000313" key="2">
    <source>
        <dbReference type="Proteomes" id="UP001558652"/>
    </source>
</evidence>
<evidence type="ECO:0008006" key="3">
    <source>
        <dbReference type="Google" id="ProtNLM"/>
    </source>
</evidence>
<reference evidence="1 2" key="1">
    <citation type="submission" date="2024-07" db="EMBL/GenBank/DDBJ databases">
        <title>Chromosome-level genome assembly of the water stick insect Ranatra chinensis (Heteroptera: Nepidae).</title>
        <authorList>
            <person name="Liu X."/>
        </authorList>
    </citation>
    <scope>NUCLEOTIDE SEQUENCE [LARGE SCALE GENOMIC DNA]</scope>
    <source>
        <strain evidence="1">Cailab_2021Rc</strain>
        <tissue evidence="1">Muscle</tissue>
    </source>
</reference>
<accession>A0ABD0YGG0</accession>
<sequence length="198" mass="21294">MLKATPSYIFVQTNGQLTLRCHANLSLKYCWFRDSNGSSFSSKMDELDFGKCSYDISQANASHSGLWTCSAGISNFGVVREIQAKITVDVAGEMKFLSGLLETMDYSTQTIANIRSTESSGVDRVVSNGGFGTNVGFSLPMLEASSGKICILRSRGRCLQERRQQIRKLGTIGGIFIGATAGSNGDGWVVDGPSGHKV</sequence>
<proteinExistence type="predicted"/>
<dbReference type="AlphaFoldDB" id="A0ABD0YGG0"/>
<dbReference type="EMBL" id="JBFDAA010000008">
    <property type="protein sequence ID" value="KAL1130330.1"/>
    <property type="molecule type" value="Genomic_DNA"/>
</dbReference>
<dbReference type="InterPro" id="IPR036179">
    <property type="entry name" value="Ig-like_dom_sf"/>
</dbReference>
<comment type="caution">
    <text evidence="1">The sequence shown here is derived from an EMBL/GenBank/DDBJ whole genome shotgun (WGS) entry which is preliminary data.</text>
</comment>
<dbReference type="InterPro" id="IPR013783">
    <property type="entry name" value="Ig-like_fold"/>
</dbReference>
<dbReference type="Gene3D" id="2.60.40.10">
    <property type="entry name" value="Immunoglobulins"/>
    <property type="match status" value="1"/>
</dbReference>
<protein>
    <recommendedName>
        <fullName evidence="3">Ig-like domain-containing protein</fullName>
    </recommendedName>
</protein>
<name>A0ABD0YGG0_9HEMI</name>
<dbReference type="SUPFAM" id="SSF48726">
    <property type="entry name" value="Immunoglobulin"/>
    <property type="match status" value="1"/>
</dbReference>
<gene>
    <name evidence="1" type="ORF">AAG570_013268</name>
</gene>